<dbReference type="AlphaFoldDB" id="A0A1C3X938"/>
<evidence type="ECO:0000313" key="2">
    <source>
        <dbReference type="EMBL" id="SCB48782.1"/>
    </source>
</evidence>
<keyword evidence="3" id="KW-1185">Reference proteome</keyword>
<evidence type="ECO:0000256" key="1">
    <source>
        <dbReference type="SAM" id="SignalP"/>
    </source>
</evidence>
<organism evidence="2 3">
    <name type="scientific">Rhizobium multihospitium</name>
    <dbReference type="NCBI Taxonomy" id="410764"/>
    <lineage>
        <taxon>Bacteria</taxon>
        <taxon>Pseudomonadati</taxon>
        <taxon>Pseudomonadota</taxon>
        <taxon>Alphaproteobacteria</taxon>
        <taxon>Hyphomicrobiales</taxon>
        <taxon>Rhizobiaceae</taxon>
        <taxon>Rhizobium/Agrobacterium group</taxon>
        <taxon>Rhizobium</taxon>
    </lineage>
</organism>
<keyword evidence="1" id="KW-0732">Signal</keyword>
<reference evidence="3" key="1">
    <citation type="submission" date="2016-08" db="EMBL/GenBank/DDBJ databases">
        <authorList>
            <person name="Varghese N."/>
            <person name="Submissions Spin"/>
        </authorList>
    </citation>
    <scope>NUCLEOTIDE SEQUENCE [LARGE SCALE GENOMIC DNA]</scope>
    <source>
        <strain evidence="3">HAMBI 2975</strain>
    </source>
</reference>
<dbReference type="OrthoDB" id="8297167at2"/>
<evidence type="ECO:0000313" key="3">
    <source>
        <dbReference type="Proteomes" id="UP000199101"/>
    </source>
</evidence>
<accession>A0A1C3X938</accession>
<gene>
    <name evidence="2" type="ORF">GA0061103_0452</name>
</gene>
<proteinExistence type="predicted"/>
<name>A0A1C3X938_9HYPH</name>
<feature type="signal peptide" evidence="1">
    <location>
        <begin position="1"/>
        <end position="21"/>
    </location>
</feature>
<protein>
    <submittedName>
        <fullName evidence="2">Uncharacterized protein</fullName>
    </submittedName>
</protein>
<dbReference type="Proteomes" id="UP000199101">
    <property type="component" value="Unassembled WGS sequence"/>
</dbReference>
<dbReference type="EMBL" id="FMAG01000012">
    <property type="protein sequence ID" value="SCB48782.1"/>
    <property type="molecule type" value="Genomic_DNA"/>
</dbReference>
<sequence>MLLRTLAISALVLGVSSAAMAEQMHKHHPKRVNVEAFQTDVGNVDHSKDAILPDGTINTDPSVTGPIRAGDSMSRLQCAAAPNSVGVRSNTFAAGPSSLCP</sequence>
<feature type="chain" id="PRO_5008686325" evidence="1">
    <location>
        <begin position="22"/>
        <end position="101"/>
    </location>
</feature>
<dbReference type="RefSeq" id="WP_092719223.1">
    <property type="nucleotide sequence ID" value="NZ_FMAG01000012.1"/>
</dbReference>